<protein>
    <submittedName>
        <fullName evidence="1">(rape) hypothetical protein</fullName>
    </submittedName>
</protein>
<dbReference type="GO" id="GO:0008725">
    <property type="term" value="F:DNA-3-methyladenine glycosylase activity"/>
    <property type="evidence" value="ECO:0007669"/>
    <property type="project" value="InterPro"/>
</dbReference>
<reference evidence="1" key="1">
    <citation type="submission" date="2021-01" db="EMBL/GenBank/DDBJ databases">
        <authorList>
            <consortium name="Genoscope - CEA"/>
            <person name="William W."/>
        </authorList>
    </citation>
    <scope>NUCLEOTIDE SEQUENCE</scope>
</reference>
<proteinExistence type="predicted"/>
<dbReference type="EMBL" id="HG994361">
    <property type="protein sequence ID" value="CAF2156955.1"/>
    <property type="molecule type" value="Genomic_DNA"/>
</dbReference>
<dbReference type="InterPro" id="IPR005019">
    <property type="entry name" value="Adenine_glyco"/>
</dbReference>
<accession>A0A816YAY7</accession>
<sequence>MLLFVLICQTACMKISKLLSLSGVLSELSWKYILFKRQSFREIFMEFDSIPTSSQKKREHPLSCNHSITIHDPRLNG</sequence>
<dbReference type="InterPro" id="IPR011257">
    <property type="entry name" value="DNA_glycosylase"/>
</dbReference>
<dbReference type="SUPFAM" id="SSF48150">
    <property type="entry name" value="DNA-glycosylase"/>
    <property type="match status" value="1"/>
</dbReference>
<dbReference type="AlphaFoldDB" id="A0A816YAY7"/>
<name>A0A816YAY7_BRANA</name>
<dbReference type="Gene3D" id="1.10.340.30">
    <property type="entry name" value="Hypothetical protein, domain 2"/>
    <property type="match status" value="1"/>
</dbReference>
<dbReference type="GO" id="GO:0006284">
    <property type="term" value="P:base-excision repair"/>
    <property type="evidence" value="ECO:0007669"/>
    <property type="project" value="InterPro"/>
</dbReference>
<organism evidence="1">
    <name type="scientific">Brassica napus</name>
    <name type="common">Rape</name>
    <dbReference type="NCBI Taxonomy" id="3708"/>
    <lineage>
        <taxon>Eukaryota</taxon>
        <taxon>Viridiplantae</taxon>
        <taxon>Streptophyta</taxon>
        <taxon>Embryophyta</taxon>
        <taxon>Tracheophyta</taxon>
        <taxon>Spermatophyta</taxon>
        <taxon>Magnoliopsida</taxon>
        <taxon>eudicotyledons</taxon>
        <taxon>Gunneridae</taxon>
        <taxon>Pentapetalae</taxon>
        <taxon>rosids</taxon>
        <taxon>malvids</taxon>
        <taxon>Brassicales</taxon>
        <taxon>Brassicaceae</taxon>
        <taxon>Brassiceae</taxon>
        <taxon>Brassica</taxon>
    </lineage>
</organism>
<gene>
    <name evidence="1" type="ORF">DARMORV10_A07P01790.1</name>
</gene>
<dbReference type="Pfam" id="PF03352">
    <property type="entry name" value="Adenine_glyco"/>
    <property type="match status" value="1"/>
</dbReference>
<dbReference type="Proteomes" id="UP001295469">
    <property type="component" value="Chromosome A07"/>
</dbReference>
<feature type="non-terminal residue" evidence="1">
    <location>
        <position position="1"/>
    </location>
</feature>
<evidence type="ECO:0000313" key="1">
    <source>
        <dbReference type="EMBL" id="CAF2156955.1"/>
    </source>
</evidence>